<evidence type="ECO:0000256" key="1">
    <source>
        <dbReference type="SAM" id="SignalP"/>
    </source>
</evidence>
<protein>
    <submittedName>
        <fullName evidence="2">DUF4198 domain-containing protein</fullName>
    </submittedName>
</protein>
<proteinExistence type="predicted"/>
<organism evidence="2 4">
    <name type="scientific">Ignatzschineria cameli</name>
    <dbReference type="NCBI Taxonomy" id="2182793"/>
    <lineage>
        <taxon>Bacteria</taxon>
        <taxon>Pseudomonadati</taxon>
        <taxon>Pseudomonadota</taxon>
        <taxon>Gammaproteobacteria</taxon>
        <taxon>Cardiobacteriales</taxon>
        <taxon>Ignatzschineriaceae</taxon>
        <taxon>Ignatzschineria</taxon>
    </lineage>
</organism>
<keyword evidence="5" id="KW-1185">Reference proteome</keyword>
<evidence type="ECO:0000313" key="2">
    <source>
        <dbReference type="EMBL" id="PWD86242.1"/>
    </source>
</evidence>
<dbReference type="AlphaFoldDB" id="A0A2U2AR16"/>
<evidence type="ECO:0000313" key="5">
    <source>
        <dbReference type="Proteomes" id="UP000245217"/>
    </source>
</evidence>
<reference evidence="4 5" key="2">
    <citation type="submission" date="2018-05" db="EMBL/GenBank/DDBJ databases">
        <title>Ignatzschineria dubaiensis sp. nov., isolated from necrotic foot tissues of dromedaries (Camelus dromedarius) and associated maggots in Dubai, United Arab Emirates.</title>
        <authorList>
            <person name="Tsang C.C."/>
            <person name="Tang J.Y.M."/>
            <person name="Fong J.Y.H."/>
            <person name="Kinne J."/>
            <person name="Lee H.H."/>
            <person name="Joseph M."/>
            <person name="Jose S."/>
            <person name="Schuster R.K."/>
            <person name="Tang Y."/>
            <person name="Sivakumar S."/>
            <person name="Chen J.H.K."/>
            <person name="Teng J.L.L."/>
            <person name="Lau S.K.P."/>
            <person name="Wernery U."/>
            <person name="Woo P.C.Y."/>
        </authorList>
    </citation>
    <scope>NUCLEOTIDE SEQUENCE [LARGE SCALE GENOMIC DNA]</scope>
    <source>
        <strain evidence="4">UAE-HKU57</strain>
        <strain evidence="5">UAE-HKU58</strain>
    </source>
</reference>
<comment type="caution">
    <text evidence="2">The sequence shown here is derived from an EMBL/GenBank/DDBJ whole genome shotgun (WGS) entry which is preliminary data.</text>
</comment>
<sequence length="255" mass="28247">MKKTVSLLGMITALLSLQANAHDLWSVAKNGSVLEADIVYGHHFPTPEPIAKDRVALFEPMSVIGKNYQETLTQSGEHDYHFEGTALKEGTYLVLSRYKPTTWIKKGDGSWEMGKTRKDTSDEVVYCGTVTKNGKMILSVGDKDGEFATQPLNKGLELTPLVSPNKIKEGELVKFKLTQDGKAVKQATILGNYGGYASNDMSVPFRAVTDLKGEFEFRPLKDGLWYLKAEQDRESGNKDCETITESATLTFEVKP</sequence>
<feature type="signal peptide" evidence="1">
    <location>
        <begin position="1"/>
        <end position="21"/>
    </location>
</feature>
<keyword evidence="1" id="KW-0732">Signal</keyword>
<dbReference type="RefSeq" id="WP_109201710.1">
    <property type="nucleotide sequence ID" value="NZ_QEWS01000004.1"/>
</dbReference>
<name>A0A2U2AR16_9GAMM</name>
<dbReference type="EMBL" id="QEWV01000004">
    <property type="protein sequence ID" value="PWD92608.1"/>
    <property type="molecule type" value="Genomic_DNA"/>
</dbReference>
<reference evidence="2" key="1">
    <citation type="journal article" date="2018" name="Genome Announc.">
        <title>Ignatzschineria cameli sp. nov., isolated from necrotic foot tissue of dromedaries (Camelus dromedarius) and associated maggots (Wohlfahrtia species) in Dubai.</title>
        <authorList>
            <person name="Tsang C.C."/>
            <person name="Tang J.Y."/>
            <person name="Fong J.Y."/>
            <person name="Kinne J."/>
            <person name="Lee H.H."/>
            <person name="Joseph M."/>
            <person name="Jose S."/>
            <person name="Schuster R.K."/>
            <person name="Tang Y."/>
            <person name="Sivakumar S."/>
            <person name="Chen J.H."/>
            <person name="Teng J.L."/>
            <person name="Lau S.K."/>
            <person name="Wernery U."/>
            <person name="Woo P.C."/>
        </authorList>
    </citation>
    <scope>NUCLEOTIDE SEQUENCE</scope>
    <source>
        <strain evidence="2">UAE-HKU57</strain>
        <strain evidence="3">UAE-HKU58</strain>
    </source>
</reference>
<evidence type="ECO:0000313" key="3">
    <source>
        <dbReference type="EMBL" id="PWD92608.1"/>
    </source>
</evidence>
<feature type="chain" id="PRO_5015686995" evidence="1">
    <location>
        <begin position="22"/>
        <end position="255"/>
    </location>
</feature>
<dbReference type="Pfam" id="PF10670">
    <property type="entry name" value="DUF4198"/>
    <property type="match status" value="1"/>
</dbReference>
<gene>
    <name evidence="2" type="ORF">DC077_05740</name>
    <name evidence="3" type="ORF">DC078_06185</name>
</gene>
<dbReference type="OrthoDB" id="3034796at2"/>
<evidence type="ECO:0000313" key="4">
    <source>
        <dbReference type="Proteomes" id="UP000245059"/>
    </source>
</evidence>
<dbReference type="Proteomes" id="UP000245217">
    <property type="component" value="Unassembled WGS sequence"/>
</dbReference>
<dbReference type="InterPro" id="IPR019613">
    <property type="entry name" value="DUF4198"/>
</dbReference>
<dbReference type="Proteomes" id="UP000245059">
    <property type="component" value="Unassembled WGS sequence"/>
</dbReference>
<accession>A0A2U2AR16</accession>
<dbReference type="EMBL" id="QEWW01000003">
    <property type="protein sequence ID" value="PWD86242.1"/>
    <property type="molecule type" value="Genomic_DNA"/>
</dbReference>